<proteinExistence type="inferred from homology"/>
<keyword evidence="1" id="KW-0145">Chemotaxis</keyword>
<dbReference type="SMART" id="SM00283">
    <property type="entry name" value="MA"/>
    <property type="match status" value="1"/>
</dbReference>
<name>A0ABM7GFF2_9GAMM</name>
<sequence length="570" mass="62159">MNRLHQIKVKYAIAFISVAVSLLVIVIADALLVNMVKSRLDTFINNYIPATSTVLNADRDLYQARVAEIEYLLSDPSSERASALIADFEENAQQAYDRMSQYAKLMQNYPELTAQLANFETLYSDWKQEATRVFQLHQNGNTNQALNLLTGSSLDRFNTLRDVYDLSGVNIETATYQAEEAVVDRIQVQQTSTIIIALIIFIAATLIALLGPLMMSRAIRQISGRIKEITEGDGDLTARINSQRRDEIGELAQQFNAFIKRIDDTLQSVSSSTVSLQHASSEIAKGSQELAARTEQAAANLQQTSASMEQIAAVVSNASDSAQQADQLALSTRDLAQQGLHSMHSVEQTMDTINDSSSEISNIVSLIDSIAFQTNILALNASVEAARAGEHGRGFAVVAQEVRILASRSSDASKNIATLINTSLSRTKSGVDQVKQAGVTMQEMVKSIERVADVIAEISAGAKEQSVGIGQVNDAVNELDSMTQHNASMVEESSAAAAELREQADRLGVLVGRSSSAIPASNQPLAKQHLLPRRINPRPLRHVDWRAHSNLSGSRFKLLPLLLITFLGLR</sequence>
<dbReference type="InterPro" id="IPR004090">
    <property type="entry name" value="Chemotax_Me-accpt_rcpt"/>
</dbReference>
<protein>
    <recommendedName>
        <fullName evidence="10">Methyl-accepting chemotaxis protein</fullName>
    </recommendedName>
</protein>
<evidence type="ECO:0008006" key="10">
    <source>
        <dbReference type="Google" id="ProtNLM"/>
    </source>
</evidence>
<evidence type="ECO:0000259" key="7">
    <source>
        <dbReference type="PROSITE" id="PS50885"/>
    </source>
</evidence>
<evidence type="ECO:0000256" key="1">
    <source>
        <dbReference type="ARBA" id="ARBA00022500"/>
    </source>
</evidence>
<dbReference type="Pfam" id="PF00672">
    <property type="entry name" value="HAMP"/>
    <property type="match status" value="1"/>
</dbReference>
<dbReference type="SUPFAM" id="SSF58104">
    <property type="entry name" value="Methyl-accepting chemotaxis protein (MCP) signaling domain"/>
    <property type="match status" value="1"/>
</dbReference>
<keyword evidence="5" id="KW-1133">Transmembrane helix</keyword>
<comment type="similarity">
    <text evidence="3">Belongs to the methyl-accepting chemotaxis (MCP) protein family.</text>
</comment>
<keyword evidence="5" id="KW-0812">Transmembrane</keyword>
<dbReference type="PANTHER" id="PTHR43531">
    <property type="entry name" value="PROTEIN ICFG"/>
    <property type="match status" value="1"/>
</dbReference>
<evidence type="ECO:0000256" key="5">
    <source>
        <dbReference type="SAM" id="Phobius"/>
    </source>
</evidence>
<gene>
    <name evidence="8" type="ORF">HORIV_15600</name>
</gene>
<evidence type="ECO:0000256" key="4">
    <source>
        <dbReference type="PROSITE-ProRule" id="PRU00284"/>
    </source>
</evidence>
<feature type="transmembrane region" description="Helical" evidence="5">
    <location>
        <begin position="194"/>
        <end position="215"/>
    </location>
</feature>
<keyword evidence="2 4" id="KW-0807">Transducer</keyword>
<dbReference type="Pfam" id="PF00015">
    <property type="entry name" value="MCPsignal"/>
    <property type="match status" value="1"/>
</dbReference>
<keyword evidence="9" id="KW-1185">Reference proteome</keyword>
<dbReference type="InterPro" id="IPR024478">
    <property type="entry name" value="HlyB_4HB_MCP"/>
</dbReference>
<dbReference type="InterPro" id="IPR051310">
    <property type="entry name" value="MCP_chemotaxis"/>
</dbReference>
<dbReference type="InterPro" id="IPR004089">
    <property type="entry name" value="MCPsignal_dom"/>
</dbReference>
<evidence type="ECO:0000256" key="2">
    <source>
        <dbReference type="ARBA" id="ARBA00023224"/>
    </source>
</evidence>
<dbReference type="PROSITE" id="PS50111">
    <property type="entry name" value="CHEMOTAXIS_TRANSDUC_2"/>
    <property type="match status" value="1"/>
</dbReference>
<dbReference type="PANTHER" id="PTHR43531:SF11">
    <property type="entry name" value="METHYL-ACCEPTING CHEMOTAXIS PROTEIN 3"/>
    <property type="match status" value="1"/>
</dbReference>
<dbReference type="InterPro" id="IPR003660">
    <property type="entry name" value="HAMP_dom"/>
</dbReference>
<feature type="transmembrane region" description="Helical" evidence="5">
    <location>
        <begin position="12"/>
        <end position="33"/>
    </location>
</feature>
<dbReference type="Pfam" id="PF12729">
    <property type="entry name" value="4HB_MCP_1"/>
    <property type="match status" value="1"/>
</dbReference>
<organism evidence="8 9">
    <name type="scientific">Vreelandella olivaria</name>
    <dbReference type="NCBI Taxonomy" id="390919"/>
    <lineage>
        <taxon>Bacteria</taxon>
        <taxon>Pseudomonadati</taxon>
        <taxon>Pseudomonadota</taxon>
        <taxon>Gammaproteobacteria</taxon>
        <taxon>Oceanospirillales</taxon>
        <taxon>Halomonadaceae</taxon>
        <taxon>Vreelandella</taxon>
    </lineage>
</organism>
<evidence type="ECO:0000313" key="8">
    <source>
        <dbReference type="EMBL" id="BBI49139.1"/>
    </source>
</evidence>
<reference evidence="9" key="1">
    <citation type="journal article" date="2019" name="Microbiol. Resour. Announc.">
        <title>Complete Genome Sequence of Halomonas olivaria, a Moderately Halophilic Bacterium Isolated from Olive Processing Effluents, Obtained by Nanopore Sequencing.</title>
        <authorList>
            <person name="Nagata S."/>
            <person name="Ii K.M."/>
            <person name="Tsukimi T."/>
            <person name="Miura M.C."/>
            <person name="Galipon J."/>
            <person name="Arakawa K."/>
        </authorList>
    </citation>
    <scope>NUCLEOTIDE SEQUENCE [LARGE SCALE GENOMIC DNA]</scope>
    <source>
        <strain evidence="9">TYRC17</strain>
    </source>
</reference>
<dbReference type="SMART" id="SM00304">
    <property type="entry name" value="HAMP"/>
    <property type="match status" value="1"/>
</dbReference>
<dbReference type="PRINTS" id="PR00260">
    <property type="entry name" value="CHEMTRNSDUCR"/>
</dbReference>
<evidence type="ECO:0000259" key="6">
    <source>
        <dbReference type="PROSITE" id="PS50111"/>
    </source>
</evidence>
<keyword evidence="5" id="KW-0472">Membrane</keyword>
<accession>A0ABM7GFF2</accession>
<evidence type="ECO:0000313" key="9">
    <source>
        <dbReference type="Proteomes" id="UP000289555"/>
    </source>
</evidence>
<dbReference type="Gene3D" id="1.10.287.950">
    <property type="entry name" value="Methyl-accepting chemotaxis protein"/>
    <property type="match status" value="1"/>
</dbReference>
<dbReference type="PROSITE" id="PS50885">
    <property type="entry name" value="HAMP"/>
    <property type="match status" value="1"/>
</dbReference>
<dbReference type="CDD" id="cd06225">
    <property type="entry name" value="HAMP"/>
    <property type="match status" value="1"/>
</dbReference>
<dbReference type="CDD" id="cd11386">
    <property type="entry name" value="MCP_signal"/>
    <property type="match status" value="1"/>
</dbReference>
<dbReference type="Proteomes" id="UP000289555">
    <property type="component" value="Chromosome"/>
</dbReference>
<feature type="domain" description="Methyl-accepting transducer" evidence="6">
    <location>
        <begin position="272"/>
        <end position="501"/>
    </location>
</feature>
<dbReference type="EMBL" id="AP019416">
    <property type="protein sequence ID" value="BBI49139.1"/>
    <property type="molecule type" value="Genomic_DNA"/>
</dbReference>
<evidence type="ECO:0000256" key="3">
    <source>
        <dbReference type="ARBA" id="ARBA00029447"/>
    </source>
</evidence>
<feature type="domain" description="HAMP" evidence="7">
    <location>
        <begin position="213"/>
        <end position="267"/>
    </location>
</feature>